<feature type="compositionally biased region" description="Low complexity" evidence="1">
    <location>
        <begin position="140"/>
        <end position="160"/>
    </location>
</feature>
<dbReference type="AlphaFoldDB" id="A0A9P3US36"/>
<dbReference type="EMBL" id="BRPK01000032">
    <property type="protein sequence ID" value="GLB45834.1"/>
    <property type="molecule type" value="Genomic_DNA"/>
</dbReference>
<feature type="region of interest" description="Disordered" evidence="1">
    <location>
        <begin position="133"/>
        <end position="228"/>
    </location>
</feature>
<comment type="caution">
    <text evidence="2">The sequence shown here is derived from an EMBL/GenBank/DDBJ whole genome shotgun (WGS) entry which is preliminary data.</text>
</comment>
<evidence type="ECO:0000313" key="2">
    <source>
        <dbReference type="EMBL" id="GLB45834.1"/>
    </source>
</evidence>
<gene>
    <name evidence="2" type="ORF">LshimejAT787_3200050</name>
</gene>
<evidence type="ECO:0000256" key="1">
    <source>
        <dbReference type="SAM" id="MobiDB-lite"/>
    </source>
</evidence>
<reference evidence="2" key="1">
    <citation type="submission" date="2022-07" db="EMBL/GenBank/DDBJ databases">
        <title>The genome of Lyophyllum shimeji provides insight into the initial evolution of ectomycorrhizal fungal genome.</title>
        <authorList>
            <person name="Kobayashi Y."/>
            <person name="Shibata T."/>
            <person name="Hirakawa H."/>
            <person name="Shigenobu S."/>
            <person name="Nishiyama T."/>
            <person name="Yamada A."/>
            <person name="Hasebe M."/>
            <person name="Kawaguchi M."/>
        </authorList>
    </citation>
    <scope>NUCLEOTIDE SEQUENCE</scope>
    <source>
        <strain evidence="2">AT787</strain>
    </source>
</reference>
<accession>A0A9P3US36</accession>
<dbReference type="Proteomes" id="UP001063166">
    <property type="component" value="Unassembled WGS sequence"/>
</dbReference>
<name>A0A9P3US36_LYOSH</name>
<organism evidence="2 3">
    <name type="scientific">Lyophyllum shimeji</name>
    <name type="common">Hon-shimeji</name>
    <name type="synonym">Tricholoma shimeji</name>
    <dbReference type="NCBI Taxonomy" id="47721"/>
    <lineage>
        <taxon>Eukaryota</taxon>
        <taxon>Fungi</taxon>
        <taxon>Dikarya</taxon>
        <taxon>Basidiomycota</taxon>
        <taxon>Agaricomycotina</taxon>
        <taxon>Agaricomycetes</taxon>
        <taxon>Agaricomycetidae</taxon>
        <taxon>Agaricales</taxon>
        <taxon>Tricholomatineae</taxon>
        <taxon>Lyophyllaceae</taxon>
        <taxon>Lyophyllum</taxon>
    </lineage>
</organism>
<sequence>MGSAYLYRDTLQRLQISVAAEETIIRFSQPLDDVTIDEVAMFYAERGVSIKRMDDAFEYGLSWLKDYRAKHADEPEIDEAIARIKQRNANAILPVPAGAIEWWNPKAKRHTRAPAQPIMSWSVGAASTSNDMLNSGTSMAAEGHASAPSSSSIAGPSMTAPGVVGQVPDLGTGASGMSSSLPTGAATSSSTALPPSDVTDVVMSDGGVSSGHGSTNEQDEDASSGHDPVWCNNRCATLDEVRSSIIWRVIQKASPMPLSRHPKYQRICGSLNPKSILRHEEISTSIRALVARKRPSEPKKLVQMRRSQFNVVEIEGGVTQHHGICS</sequence>
<feature type="compositionally biased region" description="Low complexity" evidence="1">
    <location>
        <begin position="178"/>
        <end position="196"/>
    </location>
</feature>
<keyword evidence="3" id="KW-1185">Reference proteome</keyword>
<protein>
    <submittedName>
        <fullName evidence="2">Uncharacterized protein</fullName>
    </submittedName>
</protein>
<evidence type="ECO:0000313" key="3">
    <source>
        <dbReference type="Proteomes" id="UP001063166"/>
    </source>
</evidence>
<proteinExistence type="predicted"/>